<evidence type="ECO:0000256" key="1">
    <source>
        <dbReference type="ARBA" id="ARBA00004651"/>
    </source>
</evidence>
<feature type="transmembrane region" description="Helical" evidence="8">
    <location>
        <begin position="73"/>
        <end position="94"/>
    </location>
</feature>
<dbReference type="PANTHER" id="PTHR42718">
    <property type="entry name" value="MAJOR FACILITATOR SUPERFAMILY MULTIDRUG TRANSPORTER MFSC"/>
    <property type="match status" value="1"/>
</dbReference>
<dbReference type="InterPro" id="IPR004638">
    <property type="entry name" value="EmrB-like"/>
</dbReference>
<comment type="caution">
    <text evidence="10">The sequence shown here is derived from an EMBL/GenBank/DDBJ whole genome shotgun (WGS) entry which is preliminary data.</text>
</comment>
<dbReference type="InterPro" id="IPR036259">
    <property type="entry name" value="MFS_trans_sf"/>
</dbReference>
<feature type="transmembrane region" description="Helical" evidence="8">
    <location>
        <begin position="38"/>
        <end position="61"/>
    </location>
</feature>
<dbReference type="PROSITE" id="PS00216">
    <property type="entry name" value="SUGAR_TRANSPORT_1"/>
    <property type="match status" value="1"/>
</dbReference>
<feature type="transmembrane region" description="Helical" evidence="8">
    <location>
        <begin position="331"/>
        <end position="352"/>
    </location>
</feature>
<dbReference type="InterPro" id="IPR011701">
    <property type="entry name" value="MFS"/>
</dbReference>
<keyword evidence="6 8" id="KW-0472">Membrane</keyword>
<evidence type="ECO:0000256" key="5">
    <source>
        <dbReference type="ARBA" id="ARBA00022989"/>
    </source>
</evidence>
<evidence type="ECO:0000256" key="8">
    <source>
        <dbReference type="SAM" id="Phobius"/>
    </source>
</evidence>
<protein>
    <submittedName>
        <fullName evidence="10">MFS transporter</fullName>
    </submittedName>
</protein>
<feature type="domain" description="Major facilitator superfamily (MFS) profile" evidence="9">
    <location>
        <begin position="40"/>
        <end position="533"/>
    </location>
</feature>
<dbReference type="Pfam" id="PF07690">
    <property type="entry name" value="MFS_1"/>
    <property type="match status" value="1"/>
</dbReference>
<dbReference type="CDD" id="cd17321">
    <property type="entry name" value="MFS_MMR_MDR_like"/>
    <property type="match status" value="1"/>
</dbReference>
<feature type="transmembrane region" description="Helical" evidence="8">
    <location>
        <begin position="387"/>
        <end position="410"/>
    </location>
</feature>
<keyword evidence="11" id="KW-1185">Reference proteome</keyword>
<name>A0ABW0ZWT3_9ACTN</name>
<feature type="transmembrane region" description="Helical" evidence="8">
    <location>
        <begin position="195"/>
        <end position="214"/>
    </location>
</feature>
<evidence type="ECO:0000256" key="6">
    <source>
        <dbReference type="ARBA" id="ARBA00023136"/>
    </source>
</evidence>
<evidence type="ECO:0000256" key="3">
    <source>
        <dbReference type="ARBA" id="ARBA00022475"/>
    </source>
</evidence>
<gene>
    <name evidence="10" type="ORF">ACFPZN_14645</name>
</gene>
<comment type="subcellular location">
    <subcellularLocation>
        <location evidence="1">Cell membrane</location>
        <topology evidence="1">Multi-pass membrane protein</topology>
    </subcellularLocation>
</comment>
<feature type="transmembrane region" description="Helical" evidence="8">
    <location>
        <begin position="510"/>
        <end position="528"/>
    </location>
</feature>
<dbReference type="InterPro" id="IPR005829">
    <property type="entry name" value="Sugar_transporter_CS"/>
</dbReference>
<feature type="transmembrane region" description="Helical" evidence="8">
    <location>
        <begin position="258"/>
        <end position="275"/>
    </location>
</feature>
<evidence type="ECO:0000256" key="2">
    <source>
        <dbReference type="ARBA" id="ARBA00022448"/>
    </source>
</evidence>
<dbReference type="Proteomes" id="UP001596074">
    <property type="component" value="Unassembled WGS sequence"/>
</dbReference>
<dbReference type="PRINTS" id="PR01036">
    <property type="entry name" value="TCRTETB"/>
</dbReference>
<feature type="transmembrane region" description="Helical" evidence="8">
    <location>
        <begin position="296"/>
        <end position="319"/>
    </location>
</feature>
<dbReference type="Gene3D" id="1.20.1720.10">
    <property type="entry name" value="Multidrug resistance protein D"/>
    <property type="match status" value="1"/>
</dbReference>
<feature type="compositionally biased region" description="Low complexity" evidence="7">
    <location>
        <begin position="1"/>
        <end position="11"/>
    </location>
</feature>
<dbReference type="Gene3D" id="1.20.1250.20">
    <property type="entry name" value="MFS general substrate transporter like domains"/>
    <property type="match status" value="1"/>
</dbReference>
<reference evidence="11" key="1">
    <citation type="journal article" date="2019" name="Int. J. Syst. Evol. Microbiol.">
        <title>The Global Catalogue of Microorganisms (GCM) 10K type strain sequencing project: providing services to taxonomists for standard genome sequencing and annotation.</title>
        <authorList>
            <consortium name="The Broad Institute Genomics Platform"/>
            <consortium name="The Broad Institute Genome Sequencing Center for Infectious Disease"/>
            <person name="Wu L."/>
            <person name="Ma J."/>
        </authorList>
    </citation>
    <scope>NUCLEOTIDE SEQUENCE [LARGE SCALE GENOMIC DNA]</scope>
    <source>
        <strain evidence="11">KCTC 42087</strain>
    </source>
</reference>
<evidence type="ECO:0000313" key="11">
    <source>
        <dbReference type="Proteomes" id="UP001596074"/>
    </source>
</evidence>
<feature type="transmembrane region" description="Helical" evidence="8">
    <location>
        <begin position="226"/>
        <end position="246"/>
    </location>
</feature>
<dbReference type="SUPFAM" id="SSF103473">
    <property type="entry name" value="MFS general substrate transporter"/>
    <property type="match status" value="1"/>
</dbReference>
<dbReference type="RefSeq" id="WP_378282479.1">
    <property type="nucleotide sequence ID" value="NZ_JBHSON010000017.1"/>
</dbReference>
<feature type="transmembrane region" description="Helical" evidence="8">
    <location>
        <begin position="106"/>
        <end position="125"/>
    </location>
</feature>
<dbReference type="PROSITE" id="PS50850">
    <property type="entry name" value="MFS"/>
    <property type="match status" value="1"/>
</dbReference>
<evidence type="ECO:0000256" key="4">
    <source>
        <dbReference type="ARBA" id="ARBA00022692"/>
    </source>
</evidence>
<dbReference type="InterPro" id="IPR020846">
    <property type="entry name" value="MFS_dom"/>
</dbReference>
<keyword evidence="3" id="KW-1003">Cell membrane</keyword>
<feature type="region of interest" description="Disordered" evidence="7">
    <location>
        <begin position="1"/>
        <end position="31"/>
    </location>
</feature>
<organism evidence="10 11">
    <name type="scientific">Actinomadura rugatobispora</name>
    <dbReference type="NCBI Taxonomy" id="1994"/>
    <lineage>
        <taxon>Bacteria</taxon>
        <taxon>Bacillati</taxon>
        <taxon>Actinomycetota</taxon>
        <taxon>Actinomycetes</taxon>
        <taxon>Streptosporangiales</taxon>
        <taxon>Thermomonosporaceae</taxon>
        <taxon>Actinomadura</taxon>
    </lineage>
</organism>
<dbReference type="NCBIfam" id="TIGR00711">
    <property type="entry name" value="efflux_EmrB"/>
    <property type="match status" value="1"/>
</dbReference>
<evidence type="ECO:0000313" key="10">
    <source>
        <dbReference type="EMBL" id="MFC5746862.1"/>
    </source>
</evidence>
<keyword evidence="4 8" id="KW-0812">Transmembrane</keyword>
<accession>A0ABW0ZWT3</accession>
<sequence>MSQPPGAGVAVPGPPLHHDTPPVRPARRGGRAGHGHPWLTLLAVALGVMMVGLDATVVSIANPAIARDLGADLSGLQWVTNAYLLTIAVTLIPAGKIADRFGRRRTFLAGVVGFAVSSVLIGLSGGLGAVIFWRVVQGFAGALLQPASLAILRNTFPAERLNTAIGVWGGTVGVSIAGGPIVAGLLVENVTWESVFFLNAPLGLIALAVGLWVIRESRDEEAAGSFDLPGVVLLSGGLFALVWGLIKAGEDGFGDTVPLVSFGAAVVLGALFVLNELRAERPLLPMSLFRSVSLSAATGLIVLGFFTMFGTIFFLTLYLQQVHGMSPVDAGVRLLPMTAMFIVASPLAGVLTSRFGPRAPLSLGMAFTAAAMFGLSRVGAEAPYAQLWPWFVLVGLAFGFVMVGGTEAIVGNAPPQLAGVAGGLQQTAAQVGGVLGTAVLGTILSTRVGDVLVGRLTEAGVPASSAGQLQGAGGLVSQGVAPVPPGTPAPAAEAITTGSHLAFMDGFQSALSVAGAVALVAILAALLVRRGQSPVEGAAAL</sequence>
<keyword evidence="5 8" id="KW-1133">Transmembrane helix</keyword>
<dbReference type="PANTHER" id="PTHR42718:SF42">
    <property type="entry name" value="EXPORT PROTEIN"/>
    <property type="match status" value="1"/>
</dbReference>
<evidence type="ECO:0000256" key="7">
    <source>
        <dbReference type="SAM" id="MobiDB-lite"/>
    </source>
</evidence>
<keyword evidence="2" id="KW-0813">Transport</keyword>
<evidence type="ECO:0000259" key="9">
    <source>
        <dbReference type="PROSITE" id="PS50850"/>
    </source>
</evidence>
<feature type="transmembrane region" description="Helical" evidence="8">
    <location>
        <begin position="359"/>
        <end position="375"/>
    </location>
</feature>
<dbReference type="EMBL" id="JBHSON010000017">
    <property type="protein sequence ID" value="MFC5746862.1"/>
    <property type="molecule type" value="Genomic_DNA"/>
</dbReference>
<feature type="transmembrane region" description="Helical" evidence="8">
    <location>
        <begin position="164"/>
        <end position="183"/>
    </location>
</feature>
<proteinExistence type="predicted"/>